<evidence type="ECO:0000313" key="1">
    <source>
        <dbReference type="EMBL" id="OKP12306.1"/>
    </source>
</evidence>
<keyword evidence="2" id="KW-1185">Reference proteome</keyword>
<sequence>MRVINAQSPAASSLILCIGTFALFSSARSKIQSSQQHKQKVQDSRAHYLDGSNYRLHQVLRLENMGFQQYITLNPWSVDPNAAYKRYKAAEVEMLPDQRKFKRSGYFFVGAVLGVHNGQNVSLEVKAASLRKDLDDSSYQSSNPSFKSYSK</sequence>
<dbReference type="AlphaFoldDB" id="A0A1Q5UIK0"/>
<dbReference type="EMBL" id="MNBE01000228">
    <property type="protein sequence ID" value="OKP12306.1"/>
    <property type="molecule type" value="Genomic_DNA"/>
</dbReference>
<evidence type="ECO:0000313" key="2">
    <source>
        <dbReference type="Proteomes" id="UP000186955"/>
    </source>
</evidence>
<accession>A0A1Q5UIK0</accession>
<protein>
    <submittedName>
        <fullName evidence="1">Uncharacterized protein</fullName>
    </submittedName>
</protein>
<organism evidence="1 2">
    <name type="scientific">Penicillium subrubescens</name>
    <dbReference type="NCBI Taxonomy" id="1316194"/>
    <lineage>
        <taxon>Eukaryota</taxon>
        <taxon>Fungi</taxon>
        <taxon>Dikarya</taxon>
        <taxon>Ascomycota</taxon>
        <taxon>Pezizomycotina</taxon>
        <taxon>Eurotiomycetes</taxon>
        <taxon>Eurotiomycetidae</taxon>
        <taxon>Eurotiales</taxon>
        <taxon>Aspergillaceae</taxon>
        <taxon>Penicillium</taxon>
    </lineage>
</organism>
<gene>
    <name evidence="1" type="ORF">PENSUB_2042</name>
</gene>
<name>A0A1Q5UIK0_9EURO</name>
<dbReference type="Proteomes" id="UP000186955">
    <property type="component" value="Unassembled WGS sequence"/>
</dbReference>
<reference evidence="1 2" key="1">
    <citation type="submission" date="2016-10" db="EMBL/GenBank/DDBJ databases">
        <title>Genome sequence of the ascomycete fungus Penicillium subrubescens.</title>
        <authorList>
            <person name="De Vries R.P."/>
            <person name="Peng M."/>
            <person name="Dilokpimol A."/>
            <person name="Hilden K."/>
            <person name="Makela M.R."/>
            <person name="Grigoriev I."/>
            <person name="Riley R."/>
            <person name="Granchi Z."/>
        </authorList>
    </citation>
    <scope>NUCLEOTIDE SEQUENCE [LARGE SCALE GENOMIC DNA]</scope>
    <source>
        <strain evidence="1 2">CBS 132785</strain>
    </source>
</reference>
<comment type="caution">
    <text evidence="1">The sequence shown here is derived from an EMBL/GenBank/DDBJ whole genome shotgun (WGS) entry which is preliminary data.</text>
</comment>
<proteinExistence type="predicted"/>